<proteinExistence type="predicted"/>
<protein>
    <submittedName>
        <fullName evidence="1">Uncharacterized protein</fullName>
    </submittedName>
</protein>
<reference evidence="1 2" key="1">
    <citation type="journal article" date="2017" name="Appl. Environ. Microbiol.">
        <title>Parallel evolution of two clades of a major Atlantic endemic Vibrio parahaemolyticus pathogen lineage by independent acquisition of related pathogenicity islands.</title>
        <authorList>
            <person name="Xu F."/>
            <person name="Gonzalez-Escalona N."/>
            <person name="Drees K.P."/>
            <person name="Sebra R.P."/>
            <person name="Cooper V.S."/>
            <person name="Jones S.H."/>
            <person name="Whistler C.A."/>
        </authorList>
    </citation>
    <scope>NUCLEOTIDE SEQUENCE [LARGE SCALE GENOMIC DNA]</scope>
    <source>
        <strain evidence="1 2">MAVP-3</strain>
    </source>
</reference>
<dbReference type="Proteomes" id="UP000214596">
    <property type="component" value="Unassembled WGS sequence"/>
</dbReference>
<organism evidence="1 2">
    <name type="scientific">Vibrio parahaemolyticus</name>
    <dbReference type="NCBI Taxonomy" id="670"/>
    <lineage>
        <taxon>Bacteria</taxon>
        <taxon>Pseudomonadati</taxon>
        <taxon>Pseudomonadota</taxon>
        <taxon>Gammaproteobacteria</taxon>
        <taxon>Vibrionales</taxon>
        <taxon>Vibrionaceae</taxon>
        <taxon>Vibrio</taxon>
    </lineage>
</organism>
<sequence length="104" mass="11351">DYDFNLQRDFGLTASNDHLEVVDNTSPGVADVIGDGLIRVYKAGQTTLTVRRKESANYTAGPDQKVRFNILSAPSRIAIQSGVVEGTWNINQPYVQKPSILGTV</sequence>
<feature type="non-terminal residue" evidence="1">
    <location>
        <position position="104"/>
    </location>
</feature>
<evidence type="ECO:0000313" key="1">
    <source>
        <dbReference type="EMBL" id="OXE29347.1"/>
    </source>
</evidence>
<accession>A0A227J4B9</accession>
<name>A0A227J4B9_VIBPH</name>
<dbReference type="EMBL" id="NIXT01003354">
    <property type="protein sequence ID" value="OXE29347.1"/>
    <property type="molecule type" value="Genomic_DNA"/>
</dbReference>
<feature type="non-terminal residue" evidence="1">
    <location>
        <position position="1"/>
    </location>
</feature>
<dbReference type="AlphaFoldDB" id="A0A227J4B9"/>
<gene>
    <name evidence="1" type="ORF">CA163_29110</name>
</gene>
<evidence type="ECO:0000313" key="2">
    <source>
        <dbReference type="Proteomes" id="UP000214596"/>
    </source>
</evidence>
<comment type="caution">
    <text evidence="1">The sequence shown here is derived from an EMBL/GenBank/DDBJ whole genome shotgun (WGS) entry which is preliminary data.</text>
</comment>